<proteinExistence type="predicted"/>
<reference evidence="2" key="2">
    <citation type="submission" date="2020-07" db="EMBL/GenBank/DDBJ databases">
        <authorList>
            <person name="Vera ALvarez R."/>
            <person name="Arias-Moreno D.M."/>
            <person name="Jimenez-Jacinto V."/>
            <person name="Jimenez-Bremont J.F."/>
            <person name="Swaminathan K."/>
            <person name="Moose S.P."/>
            <person name="Guerrero-Gonzalez M.L."/>
            <person name="Marino-Ramirez L."/>
            <person name="Landsman D."/>
            <person name="Rodriguez-Kessler M."/>
            <person name="Delgado-Sanchez P."/>
        </authorList>
    </citation>
    <scope>NUCLEOTIDE SEQUENCE</scope>
    <source>
        <tissue evidence="2">Cladode</tissue>
    </source>
</reference>
<dbReference type="EMBL" id="GISG01143429">
    <property type="protein sequence ID" value="MBA4645760.1"/>
    <property type="molecule type" value="Transcribed_RNA"/>
</dbReference>
<sequence length="123" mass="13734">MEISRGISWICTQITSTRKPSRKVDRIVLQCWHVPQDQKHLISFASSCVSVPTIPGAKRAENAISNQSYNGSSSGFEDTKKKQSRRKKLTIKARNIAAIACIVPLLPFTNPKSNINQRTSRPL</sequence>
<organism evidence="2">
    <name type="scientific">Opuntia streptacantha</name>
    <name type="common">Prickly pear cactus</name>
    <name type="synonym">Opuntia cardona</name>
    <dbReference type="NCBI Taxonomy" id="393608"/>
    <lineage>
        <taxon>Eukaryota</taxon>
        <taxon>Viridiplantae</taxon>
        <taxon>Streptophyta</taxon>
        <taxon>Embryophyta</taxon>
        <taxon>Tracheophyta</taxon>
        <taxon>Spermatophyta</taxon>
        <taxon>Magnoliopsida</taxon>
        <taxon>eudicotyledons</taxon>
        <taxon>Gunneridae</taxon>
        <taxon>Pentapetalae</taxon>
        <taxon>Caryophyllales</taxon>
        <taxon>Cactineae</taxon>
        <taxon>Cactaceae</taxon>
        <taxon>Opuntioideae</taxon>
        <taxon>Opuntia</taxon>
    </lineage>
</organism>
<feature type="compositionally biased region" description="Polar residues" evidence="1">
    <location>
        <begin position="63"/>
        <end position="76"/>
    </location>
</feature>
<dbReference type="AlphaFoldDB" id="A0A7C9DKS5"/>
<name>A0A7C9DKS5_OPUST</name>
<feature type="region of interest" description="Disordered" evidence="1">
    <location>
        <begin position="62"/>
        <end position="88"/>
    </location>
</feature>
<protein>
    <submittedName>
        <fullName evidence="2">Uncharacterized protein</fullName>
    </submittedName>
</protein>
<evidence type="ECO:0000313" key="2">
    <source>
        <dbReference type="EMBL" id="MBA4645760.1"/>
    </source>
</evidence>
<accession>A0A7C9DKS5</accession>
<evidence type="ECO:0000256" key="1">
    <source>
        <dbReference type="SAM" id="MobiDB-lite"/>
    </source>
</evidence>
<reference evidence="2" key="1">
    <citation type="journal article" date="2013" name="J. Plant Res.">
        <title>Effect of fungi and light on seed germination of three Opuntia species from semiarid lands of central Mexico.</title>
        <authorList>
            <person name="Delgado-Sanchez P."/>
            <person name="Jimenez-Bremont J.F."/>
            <person name="Guerrero-Gonzalez Mde L."/>
            <person name="Flores J."/>
        </authorList>
    </citation>
    <scope>NUCLEOTIDE SEQUENCE</scope>
    <source>
        <tissue evidence="2">Cladode</tissue>
    </source>
</reference>